<dbReference type="Proteomes" id="UP000029228">
    <property type="component" value="Unassembled WGS sequence"/>
</dbReference>
<organism evidence="1 2">
    <name type="scientific">Vibrio maritimus</name>
    <dbReference type="NCBI Taxonomy" id="990268"/>
    <lineage>
        <taxon>Bacteria</taxon>
        <taxon>Pseudomonadati</taxon>
        <taxon>Pseudomonadota</taxon>
        <taxon>Gammaproteobacteria</taxon>
        <taxon>Vibrionales</taxon>
        <taxon>Vibrionaceae</taxon>
        <taxon>Vibrio</taxon>
    </lineage>
</organism>
<reference evidence="1 2" key="2">
    <citation type="submission" date="2014-09" db="EMBL/GenBank/DDBJ databases">
        <authorList>
            <consortium name="NBRP consortium"/>
            <person name="Sawabe T."/>
            <person name="Meirelles P."/>
            <person name="Nakanishi M."/>
            <person name="Sayaka M."/>
            <person name="Hattori M."/>
            <person name="Ohkuma M."/>
        </authorList>
    </citation>
    <scope>NUCLEOTIDE SEQUENCE [LARGE SCALE GENOMIC DNA]</scope>
    <source>
        <strain evidence="2">JCM19235</strain>
    </source>
</reference>
<protein>
    <submittedName>
        <fullName evidence="1">Uncharacterized protein</fullName>
    </submittedName>
</protein>
<reference evidence="1 2" key="1">
    <citation type="submission" date="2014-09" db="EMBL/GenBank/DDBJ databases">
        <title>Vibrio maritimus JCM 19235. (C45) whole genome shotgun sequence.</title>
        <authorList>
            <person name="Sawabe T."/>
            <person name="Meirelles P."/>
            <person name="Nakanishi M."/>
            <person name="Sayaka M."/>
            <person name="Hattori M."/>
            <person name="Ohkuma M."/>
        </authorList>
    </citation>
    <scope>NUCLEOTIDE SEQUENCE [LARGE SCALE GENOMIC DNA]</scope>
    <source>
        <strain evidence="2">JCM19235</strain>
    </source>
</reference>
<dbReference type="AlphaFoldDB" id="A0A090S3F8"/>
<keyword evidence="2" id="KW-1185">Reference proteome</keyword>
<evidence type="ECO:0000313" key="1">
    <source>
        <dbReference type="EMBL" id="GAL22081.1"/>
    </source>
</evidence>
<gene>
    <name evidence="1" type="ORF">JCM19235_2775</name>
</gene>
<sequence>MVLKIEPLMKSEFHIFFGYYFYSQIKLTNITVCAIMLT</sequence>
<accession>A0A090S3F8</accession>
<proteinExistence type="predicted"/>
<comment type="caution">
    <text evidence="1">The sequence shown here is derived from an EMBL/GenBank/DDBJ whole genome shotgun (WGS) entry which is preliminary data.</text>
</comment>
<name>A0A090S3F8_9VIBR</name>
<evidence type="ECO:0000313" key="2">
    <source>
        <dbReference type="Proteomes" id="UP000029228"/>
    </source>
</evidence>
<dbReference type="EMBL" id="BBMR01000011">
    <property type="protein sequence ID" value="GAL22081.1"/>
    <property type="molecule type" value="Genomic_DNA"/>
</dbReference>